<dbReference type="AlphaFoldDB" id="A0A1L7XG27"/>
<evidence type="ECO:0000313" key="2">
    <source>
        <dbReference type="Proteomes" id="UP000184330"/>
    </source>
</evidence>
<dbReference type="EMBL" id="FJOG01000025">
    <property type="protein sequence ID" value="CZR63974.1"/>
    <property type="molecule type" value="Genomic_DNA"/>
</dbReference>
<protein>
    <submittedName>
        <fullName evidence="1">Uncharacterized protein</fullName>
    </submittedName>
</protein>
<reference evidence="1 2" key="1">
    <citation type="submission" date="2016-03" db="EMBL/GenBank/DDBJ databases">
        <authorList>
            <person name="Ploux O."/>
        </authorList>
    </citation>
    <scope>NUCLEOTIDE SEQUENCE [LARGE SCALE GENOMIC DNA]</scope>
    <source>
        <strain evidence="1 2">UAMH 11012</strain>
    </source>
</reference>
<name>A0A1L7XG27_9HELO</name>
<gene>
    <name evidence="1" type="ORF">PAC_13871</name>
</gene>
<sequence>MAAQVAAAAATTTTLFNAHVAAPLGPFACGVRAAAATHRSTQAIIDLFIHPFHTYYDILGVNSWSPQRIINANAAALTALFAVGPVGLVVQNVAGCTCLGHLTLARNILNNAQGIIGIRSVRAVYDNTAAPAGMLAPFPVILMGTPLPYNIVPRTRNEVTAFVAAPTVFDLIIPRGDVDGTNMTFVKIVGNPNMPGCRKRQNSFWWSLSMCLDRVPNFWAWLKASTWDFWDEATRRFMLAMGQNPHARGDLYFNLDQTCQIRGVVGSIEEQLLEDRTGRPLAGPRARMPLRFLTPETWQVVADTFNIELIIFCEIHVGSGQRKMNVYVRGNHNARQIFMFWKNDGSYVAIEPLTVSPSVWRYTKHMDGMTKLGRDPDNEVRGASSVYRSPLLSLAPGGRPLSPRAGIINSIPGQGYVPFTSPFPVPEPFASMPSRFVTNNFHNRYLNTGQWC</sequence>
<keyword evidence="2" id="KW-1185">Reference proteome</keyword>
<organism evidence="1 2">
    <name type="scientific">Phialocephala subalpina</name>
    <dbReference type="NCBI Taxonomy" id="576137"/>
    <lineage>
        <taxon>Eukaryota</taxon>
        <taxon>Fungi</taxon>
        <taxon>Dikarya</taxon>
        <taxon>Ascomycota</taxon>
        <taxon>Pezizomycotina</taxon>
        <taxon>Leotiomycetes</taxon>
        <taxon>Helotiales</taxon>
        <taxon>Mollisiaceae</taxon>
        <taxon>Phialocephala</taxon>
        <taxon>Phialocephala fortinii species complex</taxon>
    </lineage>
</organism>
<accession>A0A1L7XG27</accession>
<dbReference type="Proteomes" id="UP000184330">
    <property type="component" value="Unassembled WGS sequence"/>
</dbReference>
<proteinExistence type="predicted"/>
<dbReference type="OrthoDB" id="3554345at2759"/>
<evidence type="ECO:0000313" key="1">
    <source>
        <dbReference type="EMBL" id="CZR63974.1"/>
    </source>
</evidence>